<dbReference type="InterPro" id="IPR011527">
    <property type="entry name" value="ABC1_TM_dom"/>
</dbReference>
<dbReference type="GO" id="GO:0034040">
    <property type="term" value="F:ATPase-coupled lipid transmembrane transporter activity"/>
    <property type="evidence" value="ECO:0007669"/>
    <property type="project" value="TreeGrafter"/>
</dbReference>
<dbReference type="Proteomes" id="UP000182229">
    <property type="component" value="Unassembled WGS sequence"/>
</dbReference>
<evidence type="ECO:0000256" key="4">
    <source>
        <dbReference type="ARBA" id="ARBA00022692"/>
    </source>
</evidence>
<dbReference type="PROSITE" id="PS50893">
    <property type="entry name" value="ABC_TRANSPORTER_2"/>
    <property type="match status" value="1"/>
</dbReference>
<dbReference type="SUPFAM" id="SSF52540">
    <property type="entry name" value="P-loop containing nucleoside triphosphate hydrolases"/>
    <property type="match status" value="1"/>
</dbReference>
<dbReference type="GO" id="GO:0005524">
    <property type="term" value="F:ATP binding"/>
    <property type="evidence" value="ECO:0007669"/>
    <property type="project" value="UniProtKB-KW"/>
</dbReference>
<proteinExistence type="predicted"/>
<dbReference type="InterPro" id="IPR039421">
    <property type="entry name" value="Type_1_exporter"/>
</dbReference>
<feature type="domain" description="Peptidase C39" evidence="12">
    <location>
        <begin position="37"/>
        <end position="156"/>
    </location>
</feature>
<sequence>MTAENEEAGQSKPGLMERFPALNRLRKRSRRLQEVRQLSATDCGAACLTMVLTYYGREMSLDAVREVTGAGRDGVTARTLLDAGRQLGLRGRALSIDLDRLPFLPTGTVLHWDFNHYVLFEKLEHSHVHVVDPAQGRRMVALENFRQHFTGVVLLFEPAADFQTMSAHKGNTFRYLLPLLQQSGTLGRIVVLSAILQLFALGVPMLTGMVVDRVVPRGDYQLLLVLSLSLTTMVIFHLLASLIRGHLLLEMRTRLDLGMTLGFLDHLVSLAYSFFQIRPAGDLMMRMNTQTHVRELLSSTTVSTLLDGTLVLLYFAVLFASSGWMGLTVLGLGLAQVLIFILTSNQRRSQLSQSLELESKSQSYQISMLTGMQTLKAFGAEQRAVESYSHLFVDVLNASLARGRLALWVESLTSALRLASPLILLSLGAYLVLEETLTLGEMLSLNALTAALLLPLSNLIGAAGQFQLLGSYLDRINDVLDTPPEQPAEQSRQRLTLEGAIELEKVSFRYNAASSWVVRDISLRIEPGQMVAIVGRSGAGKTTLANLLLGLYLPTSGRVLYDGLDLASLDLRSLRGQMGIVLQDPAFFAFSLRDNISLGAPELPMDRVVEAGKLAHIHDDIMDMPMQYNTLMVDRGLSLSGGQRQRLALARALVHRPAVLLLDEATSALDAITESRVQHALASLRCTRIVIAHRLSTIRNADLIVVMDSGRVEEMGRHEELLARGGTYAQLVDAQMEQKSSLSRSA</sequence>
<dbReference type="PROSITE" id="PS50929">
    <property type="entry name" value="ABC_TM1F"/>
    <property type="match status" value="1"/>
</dbReference>
<evidence type="ECO:0000259" key="12">
    <source>
        <dbReference type="PROSITE" id="PS50990"/>
    </source>
</evidence>
<dbReference type="InterPro" id="IPR036640">
    <property type="entry name" value="ABC1_TM_sf"/>
</dbReference>
<dbReference type="Pfam" id="PF00005">
    <property type="entry name" value="ABC_tran"/>
    <property type="match status" value="1"/>
</dbReference>
<dbReference type="Gene3D" id="3.90.70.10">
    <property type="entry name" value="Cysteine proteinases"/>
    <property type="match status" value="1"/>
</dbReference>
<evidence type="ECO:0000256" key="5">
    <source>
        <dbReference type="ARBA" id="ARBA00022741"/>
    </source>
</evidence>
<dbReference type="GO" id="GO:0005886">
    <property type="term" value="C:plasma membrane"/>
    <property type="evidence" value="ECO:0007669"/>
    <property type="project" value="UniProtKB-SubCell"/>
</dbReference>
<dbReference type="GO" id="GO:0008233">
    <property type="term" value="F:peptidase activity"/>
    <property type="evidence" value="ECO:0007669"/>
    <property type="project" value="InterPro"/>
</dbReference>
<dbReference type="PROSITE" id="PS00211">
    <property type="entry name" value="ABC_TRANSPORTER_1"/>
    <property type="match status" value="1"/>
</dbReference>
<dbReference type="FunFam" id="3.40.50.300:FF:000299">
    <property type="entry name" value="ABC transporter ATP-binding protein/permease"/>
    <property type="match status" value="1"/>
</dbReference>
<dbReference type="GO" id="GO:0006508">
    <property type="term" value="P:proteolysis"/>
    <property type="evidence" value="ECO:0007669"/>
    <property type="project" value="InterPro"/>
</dbReference>
<feature type="transmembrane region" description="Helical" evidence="9">
    <location>
        <begin position="296"/>
        <end position="317"/>
    </location>
</feature>
<dbReference type="STRING" id="83449.BON30_23040"/>
<dbReference type="Pfam" id="PF03412">
    <property type="entry name" value="Peptidase_C39"/>
    <property type="match status" value="1"/>
</dbReference>
<keyword evidence="3" id="KW-1003">Cell membrane</keyword>
<evidence type="ECO:0000256" key="6">
    <source>
        <dbReference type="ARBA" id="ARBA00022840"/>
    </source>
</evidence>
<reference evidence="14" key="1">
    <citation type="submission" date="2016-11" db="EMBL/GenBank/DDBJ databases">
        <authorList>
            <person name="Shukria A."/>
            <person name="Stevens D.C."/>
        </authorList>
    </citation>
    <scope>NUCLEOTIDE SEQUENCE [LARGE SCALE GENOMIC DNA]</scope>
    <source>
        <strain evidence="14">Cbfe23</strain>
    </source>
</reference>
<dbReference type="GO" id="GO:0016887">
    <property type="term" value="F:ATP hydrolysis activity"/>
    <property type="evidence" value="ECO:0007669"/>
    <property type="project" value="InterPro"/>
</dbReference>
<keyword evidence="14" id="KW-1185">Reference proteome</keyword>
<dbReference type="InterPro" id="IPR005074">
    <property type="entry name" value="Peptidase_C39"/>
</dbReference>
<dbReference type="GO" id="GO:0140359">
    <property type="term" value="F:ABC-type transporter activity"/>
    <property type="evidence" value="ECO:0007669"/>
    <property type="project" value="InterPro"/>
</dbReference>
<gene>
    <name evidence="13" type="ORF">BON30_23040</name>
</gene>
<dbReference type="SMART" id="SM00382">
    <property type="entry name" value="AAA"/>
    <property type="match status" value="1"/>
</dbReference>
<evidence type="ECO:0000256" key="1">
    <source>
        <dbReference type="ARBA" id="ARBA00004651"/>
    </source>
</evidence>
<feature type="transmembrane region" description="Helical" evidence="9">
    <location>
        <begin position="414"/>
        <end position="433"/>
    </location>
</feature>
<comment type="subcellular location">
    <subcellularLocation>
        <location evidence="1">Cell membrane</location>
        <topology evidence="1">Multi-pass membrane protein</topology>
    </subcellularLocation>
</comment>
<reference evidence="13 14" key="2">
    <citation type="submission" date="2016-12" db="EMBL/GenBank/DDBJ databases">
        <title>Draft Genome Sequence of Cystobacter ferrugineus Strain Cbfe23.</title>
        <authorList>
            <person name="Akbar S."/>
            <person name="Dowd S.E."/>
            <person name="Stevens D.C."/>
        </authorList>
    </citation>
    <scope>NUCLEOTIDE SEQUENCE [LARGE SCALE GENOMIC DNA]</scope>
    <source>
        <strain evidence="13 14">Cbfe23</strain>
    </source>
</reference>
<dbReference type="EMBL" id="MPIN01000006">
    <property type="protein sequence ID" value="OJH38047.1"/>
    <property type="molecule type" value="Genomic_DNA"/>
</dbReference>
<dbReference type="InterPro" id="IPR003593">
    <property type="entry name" value="AAA+_ATPase"/>
</dbReference>
<evidence type="ECO:0000256" key="9">
    <source>
        <dbReference type="SAM" id="Phobius"/>
    </source>
</evidence>
<evidence type="ECO:0000313" key="13">
    <source>
        <dbReference type="EMBL" id="OJH38047.1"/>
    </source>
</evidence>
<feature type="domain" description="ABC transmembrane type-1" evidence="11">
    <location>
        <begin position="189"/>
        <end position="468"/>
    </location>
</feature>
<dbReference type="CDD" id="cd18779">
    <property type="entry name" value="ABC_6TM_T1SS_like"/>
    <property type="match status" value="1"/>
</dbReference>
<organism evidence="13 14">
    <name type="scientific">Cystobacter ferrugineus</name>
    <dbReference type="NCBI Taxonomy" id="83449"/>
    <lineage>
        <taxon>Bacteria</taxon>
        <taxon>Pseudomonadati</taxon>
        <taxon>Myxococcota</taxon>
        <taxon>Myxococcia</taxon>
        <taxon>Myxococcales</taxon>
        <taxon>Cystobacterineae</taxon>
        <taxon>Archangiaceae</taxon>
        <taxon>Cystobacter</taxon>
    </lineage>
</organism>
<keyword evidence="2" id="KW-0813">Transport</keyword>
<keyword evidence="5" id="KW-0547">Nucleotide-binding</keyword>
<accession>A0A1L9B720</accession>
<evidence type="ECO:0000256" key="8">
    <source>
        <dbReference type="ARBA" id="ARBA00023136"/>
    </source>
</evidence>
<evidence type="ECO:0000259" key="10">
    <source>
        <dbReference type="PROSITE" id="PS50893"/>
    </source>
</evidence>
<evidence type="ECO:0000259" key="11">
    <source>
        <dbReference type="PROSITE" id="PS50929"/>
    </source>
</evidence>
<evidence type="ECO:0000256" key="7">
    <source>
        <dbReference type="ARBA" id="ARBA00022989"/>
    </source>
</evidence>
<dbReference type="InterPro" id="IPR027417">
    <property type="entry name" value="P-loop_NTPase"/>
</dbReference>
<feature type="transmembrane region" description="Helical" evidence="9">
    <location>
        <begin position="189"/>
        <end position="211"/>
    </location>
</feature>
<keyword evidence="6" id="KW-0067">ATP-binding</keyword>
<name>A0A1L9B720_9BACT</name>
<dbReference type="PANTHER" id="PTHR24221">
    <property type="entry name" value="ATP-BINDING CASSETTE SUB-FAMILY B"/>
    <property type="match status" value="1"/>
</dbReference>
<dbReference type="PANTHER" id="PTHR24221:SF606">
    <property type="entry name" value="COLICIN V SECRETION-PROCESSING ATP-BINDING PROTEIN"/>
    <property type="match status" value="1"/>
</dbReference>
<feature type="domain" description="ABC transporter" evidence="10">
    <location>
        <begin position="501"/>
        <end position="734"/>
    </location>
</feature>
<evidence type="ECO:0000256" key="3">
    <source>
        <dbReference type="ARBA" id="ARBA00022475"/>
    </source>
</evidence>
<feature type="transmembrane region" description="Helical" evidence="9">
    <location>
        <begin position="223"/>
        <end position="243"/>
    </location>
</feature>
<dbReference type="Gene3D" id="3.40.50.300">
    <property type="entry name" value="P-loop containing nucleotide triphosphate hydrolases"/>
    <property type="match status" value="1"/>
</dbReference>
<keyword evidence="8 9" id="KW-0472">Membrane</keyword>
<dbReference type="Gene3D" id="1.20.1560.10">
    <property type="entry name" value="ABC transporter type 1, transmembrane domain"/>
    <property type="match status" value="1"/>
</dbReference>
<protein>
    <submittedName>
        <fullName evidence="13">Lantibiotic ABC transporter permease</fullName>
    </submittedName>
</protein>
<dbReference type="RefSeq" id="WP_071900554.1">
    <property type="nucleotide sequence ID" value="NZ_MPIN01000006.1"/>
</dbReference>
<dbReference type="Pfam" id="PF00664">
    <property type="entry name" value="ABC_membrane"/>
    <property type="match status" value="1"/>
</dbReference>
<dbReference type="InterPro" id="IPR017871">
    <property type="entry name" value="ABC_transporter-like_CS"/>
</dbReference>
<dbReference type="SUPFAM" id="SSF90123">
    <property type="entry name" value="ABC transporter transmembrane region"/>
    <property type="match status" value="1"/>
</dbReference>
<evidence type="ECO:0000256" key="2">
    <source>
        <dbReference type="ARBA" id="ARBA00022448"/>
    </source>
</evidence>
<dbReference type="InterPro" id="IPR003439">
    <property type="entry name" value="ABC_transporter-like_ATP-bd"/>
</dbReference>
<dbReference type="AlphaFoldDB" id="A0A1L9B720"/>
<feature type="transmembrane region" description="Helical" evidence="9">
    <location>
        <begin position="323"/>
        <end position="342"/>
    </location>
</feature>
<comment type="caution">
    <text evidence="13">The sequence shown here is derived from an EMBL/GenBank/DDBJ whole genome shotgun (WGS) entry which is preliminary data.</text>
</comment>
<keyword evidence="4 9" id="KW-0812">Transmembrane</keyword>
<dbReference type="PROSITE" id="PS50990">
    <property type="entry name" value="PEPTIDASE_C39"/>
    <property type="match status" value="1"/>
</dbReference>
<keyword evidence="7 9" id="KW-1133">Transmembrane helix</keyword>
<evidence type="ECO:0000313" key="14">
    <source>
        <dbReference type="Proteomes" id="UP000182229"/>
    </source>
</evidence>